<keyword evidence="1" id="KW-0808">Transferase</keyword>
<dbReference type="PROSITE" id="PS00675">
    <property type="entry name" value="SIGMA54_INTERACT_1"/>
    <property type="match status" value="1"/>
</dbReference>
<organism evidence="8 9">
    <name type="scientific">Pseudofulvimonas gallinarii</name>
    <dbReference type="NCBI Taxonomy" id="634155"/>
    <lineage>
        <taxon>Bacteria</taxon>
        <taxon>Pseudomonadati</taxon>
        <taxon>Pseudomonadota</taxon>
        <taxon>Gammaproteobacteria</taxon>
        <taxon>Lysobacterales</taxon>
        <taxon>Rhodanobacteraceae</taxon>
        <taxon>Pseudofulvimonas</taxon>
    </lineage>
</organism>
<dbReference type="SUPFAM" id="SSF48452">
    <property type="entry name" value="TPR-like"/>
    <property type="match status" value="2"/>
</dbReference>
<dbReference type="PANTHER" id="PTHR43289">
    <property type="entry name" value="MITOGEN-ACTIVATED PROTEIN KINASE KINASE KINASE 20-RELATED"/>
    <property type="match status" value="1"/>
</dbReference>
<dbReference type="InterPro" id="IPR025662">
    <property type="entry name" value="Sigma_54_int_dom_ATP-bd_1"/>
</dbReference>
<sequence length="1203" mass="129599">MSKRSGPERTRPRGPDAGSPLLALAEAVADGAPLPRASGGDSRIRSGLALIADLSERLGAAGGRARGTLSSPGRFQWGHLEVLQQIGSGATSEVFRAFDPLLAVEVALKLSRPGQGWAGAGDWIAEARSLARIRHPNVVAVHGVDRHDGRSGIWLDLVQGECLDALVRRDGPLPADDVRQIAADICRGLAAIHEAGVLHCDLKPANLMRSRDGRILITDFGAALMPGQATGIARGTPLCMAPEVLEGAPGTVQSDLYSLGVVLYWLATATLPVSASSLEELIALHGRRHSGKEGNGLAGALPSGLADLVQALLDPDPRQRPASADEVGRVLAERVPTALAVTPRRLPTHAAPSGPARFDRLVARDTELAYLRQEFQRAVAGHALPVLLAGESGAGKSSVIAHLGDWLSVRGGVLLRVAAAAHPAPERLATLVRRALSMLPAAATPRSDDAAELAAAFRGARRHVVLALEDLQHADETDRAWLRRLTVELRGLPVLPVGLVRTDAGETPPVASLFGDGPVGVLRLHPFSPPQVRLAIDELLGAPQCGHDVPDEVSHALYRLTGGRPFFLVELLRHLIACGSLELHDTPPAWHWQGMPETLPSSLELALLERCRTLPAGHGSVVEAAAVLGERFSQSRLAALLDRDEEDVATALQAVADLGIVEQEAPGRWLFRHGLIQQALYRSLADAHRADLHRRCMGIFADAGSRAELAALSIHAGHAGDRDLAFRAGYAALREAGLEQADPGELQRLQELVDSGVMAGAETRWALGLARIRALRDLGRLYPAQEAAARLGTAMRPRAGSRYDDLLRMERARTAFALGEHRQVLDELSPILLAARPGAPSSTLRRAARLLEVQAQAALGDYRTAERSLADLLDGPSGRDRQAQTLALYGWCLALQDRLDEAGEVFQRALARQRRGRTAARADLLRRYHWVLLCQGRYQEAYRTALDAHESYRGLGDAMGQAKARMGLAQVRLEQGLMEEAIGFLHRTLHDLDRVGDRHCHAETLWLLAAADIRLGRLAEAETHLQRALALIVEIGDRDDEFRFLTEQSRLRRAQRRPEAALACAREAAAIATELGSPTGVALAQVEAAAAQLELGDPEPALEICEPACVQLQRLGAGERWRAHWIEARCRLAHAQPLKAVVAFARAQAVVDGIVGEFGRGELARRRRLAQAWSPLLEEHAAALSAHADVGVAERLRQRWYAG</sequence>
<dbReference type="InterPro" id="IPR000719">
    <property type="entry name" value="Prot_kinase_dom"/>
</dbReference>
<dbReference type="AlphaFoldDB" id="A0A4R3LKD3"/>
<keyword evidence="9" id="KW-1185">Reference proteome</keyword>
<dbReference type="InterPro" id="IPR017441">
    <property type="entry name" value="Protein_kinase_ATP_BS"/>
</dbReference>
<evidence type="ECO:0000256" key="4">
    <source>
        <dbReference type="ARBA" id="ARBA00022840"/>
    </source>
</evidence>
<dbReference type="Pfam" id="PF13191">
    <property type="entry name" value="AAA_16"/>
    <property type="match status" value="1"/>
</dbReference>
<dbReference type="GO" id="GO:0004674">
    <property type="term" value="F:protein serine/threonine kinase activity"/>
    <property type="evidence" value="ECO:0007669"/>
    <property type="project" value="UniProtKB-KW"/>
</dbReference>
<evidence type="ECO:0000256" key="5">
    <source>
        <dbReference type="PROSITE-ProRule" id="PRU10141"/>
    </source>
</evidence>
<dbReference type="InterPro" id="IPR011990">
    <property type="entry name" value="TPR-like_helical_dom_sf"/>
</dbReference>
<proteinExistence type="predicted"/>
<evidence type="ECO:0000313" key="9">
    <source>
        <dbReference type="Proteomes" id="UP000294599"/>
    </source>
</evidence>
<dbReference type="PROSITE" id="PS00107">
    <property type="entry name" value="PROTEIN_KINASE_ATP"/>
    <property type="match status" value="1"/>
</dbReference>
<protein>
    <submittedName>
        <fullName evidence="8">Serine/threonine protein kinase</fullName>
    </submittedName>
</protein>
<keyword evidence="2 5" id="KW-0547">Nucleotide-binding</keyword>
<gene>
    <name evidence="8" type="ORF">EDC25_10399</name>
</gene>
<dbReference type="GO" id="GO:0005524">
    <property type="term" value="F:ATP binding"/>
    <property type="evidence" value="ECO:0007669"/>
    <property type="project" value="UniProtKB-UniRule"/>
</dbReference>
<dbReference type="Pfam" id="PF13424">
    <property type="entry name" value="TPR_12"/>
    <property type="match status" value="1"/>
</dbReference>
<dbReference type="Proteomes" id="UP000294599">
    <property type="component" value="Unassembled WGS sequence"/>
</dbReference>
<dbReference type="InterPro" id="IPR027417">
    <property type="entry name" value="P-loop_NTPase"/>
</dbReference>
<dbReference type="SUPFAM" id="SSF52540">
    <property type="entry name" value="P-loop containing nucleoside triphosphate hydrolases"/>
    <property type="match status" value="1"/>
</dbReference>
<dbReference type="SMART" id="SM00220">
    <property type="entry name" value="S_TKc"/>
    <property type="match status" value="1"/>
</dbReference>
<feature type="domain" description="Protein kinase" evidence="7">
    <location>
        <begin position="80"/>
        <end position="332"/>
    </location>
</feature>
<dbReference type="PROSITE" id="PS50011">
    <property type="entry name" value="PROTEIN_KINASE_DOM"/>
    <property type="match status" value="1"/>
</dbReference>
<name>A0A4R3LKD3_9GAMM</name>
<accession>A0A4R3LKD3</accession>
<dbReference type="Gene3D" id="1.25.40.10">
    <property type="entry name" value="Tetratricopeptide repeat domain"/>
    <property type="match status" value="2"/>
</dbReference>
<dbReference type="InterPro" id="IPR011009">
    <property type="entry name" value="Kinase-like_dom_sf"/>
</dbReference>
<feature type="compositionally biased region" description="Basic and acidic residues" evidence="6">
    <location>
        <begin position="1"/>
        <end position="14"/>
    </location>
</feature>
<dbReference type="EMBL" id="SMAF01000003">
    <property type="protein sequence ID" value="TCT00331.1"/>
    <property type="molecule type" value="Genomic_DNA"/>
</dbReference>
<dbReference type="Pfam" id="PF00069">
    <property type="entry name" value="Pkinase"/>
    <property type="match status" value="1"/>
</dbReference>
<keyword evidence="3 8" id="KW-0418">Kinase</keyword>
<dbReference type="RefSeq" id="WP_123522673.1">
    <property type="nucleotide sequence ID" value="NZ_JBHLWF010000007.1"/>
</dbReference>
<feature type="region of interest" description="Disordered" evidence="6">
    <location>
        <begin position="1"/>
        <end position="20"/>
    </location>
</feature>
<evidence type="ECO:0000256" key="6">
    <source>
        <dbReference type="SAM" id="MobiDB-lite"/>
    </source>
</evidence>
<evidence type="ECO:0000256" key="3">
    <source>
        <dbReference type="ARBA" id="ARBA00022777"/>
    </source>
</evidence>
<dbReference type="CDD" id="cd14014">
    <property type="entry name" value="STKc_PknB_like"/>
    <property type="match status" value="1"/>
</dbReference>
<dbReference type="Gene3D" id="1.10.510.10">
    <property type="entry name" value="Transferase(Phosphotransferase) domain 1"/>
    <property type="match status" value="1"/>
</dbReference>
<keyword evidence="8" id="KW-0723">Serine/threonine-protein kinase</keyword>
<evidence type="ECO:0000256" key="2">
    <source>
        <dbReference type="ARBA" id="ARBA00022741"/>
    </source>
</evidence>
<keyword evidence="4 5" id="KW-0067">ATP-binding</keyword>
<evidence type="ECO:0000259" key="7">
    <source>
        <dbReference type="PROSITE" id="PS50011"/>
    </source>
</evidence>
<reference evidence="8 9" key="1">
    <citation type="submission" date="2019-03" db="EMBL/GenBank/DDBJ databases">
        <title>Genomic Encyclopedia of Type Strains, Phase IV (KMG-IV): sequencing the most valuable type-strain genomes for metagenomic binning, comparative biology and taxonomic classification.</title>
        <authorList>
            <person name="Goeker M."/>
        </authorList>
    </citation>
    <scope>NUCLEOTIDE SEQUENCE [LARGE SCALE GENOMIC DNA]</scope>
    <source>
        <strain evidence="8 9">DSM 21944</strain>
    </source>
</reference>
<feature type="binding site" evidence="5">
    <location>
        <position position="109"/>
    </location>
    <ligand>
        <name>ATP</name>
        <dbReference type="ChEBI" id="CHEBI:30616"/>
    </ligand>
</feature>
<comment type="caution">
    <text evidence="8">The sequence shown here is derived from an EMBL/GenBank/DDBJ whole genome shotgun (WGS) entry which is preliminary data.</text>
</comment>
<dbReference type="Gene3D" id="3.30.200.20">
    <property type="entry name" value="Phosphorylase Kinase, domain 1"/>
    <property type="match status" value="1"/>
</dbReference>
<dbReference type="PANTHER" id="PTHR43289:SF6">
    <property type="entry name" value="SERINE_THREONINE-PROTEIN KINASE NEKL-3"/>
    <property type="match status" value="1"/>
</dbReference>
<evidence type="ECO:0000313" key="8">
    <source>
        <dbReference type="EMBL" id="TCT00331.1"/>
    </source>
</evidence>
<dbReference type="InterPro" id="IPR041664">
    <property type="entry name" value="AAA_16"/>
</dbReference>
<evidence type="ECO:0000256" key="1">
    <source>
        <dbReference type="ARBA" id="ARBA00022679"/>
    </source>
</evidence>
<dbReference type="OrthoDB" id="5948879at2"/>
<dbReference type="SUPFAM" id="SSF56112">
    <property type="entry name" value="Protein kinase-like (PK-like)"/>
    <property type="match status" value="1"/>
</dbReference>